<feature type="transmembrane region" description="Helical" evidence="5">
    <location>
        <begin position="88"/>
        <end position="109"/>
    </location>
</feature>
<organism evidence="7 8">
    <name type="scientific">Rhizocola hellebori</name>
    <dbReference type="NCBI Taxonomy" id="1392758"/>
    <lineage>
        <taxon>Bacteria</taxon>
        <taxon>Bacillati</taxon>
        <taxon>Actinomycetota</taxon>
        <taxon>Actinomycetes</taxon>
        <taxon>Micromonosporales</taxon>
        <taxon>Micromonosporaceae</taxon>
        <taxon>Rhizocola</taxon>
    </lineage>
</organism>
<feature type="transmembrane region" description="Helical" evidence="5">
    <location>
        <begin position="115"/>
        <end position="145"/>
    </location>
</feature>
<sequence>MTAEPGRVGGSLSTVITQRSKDTLRDRVHRVRLAAGWAVQAAVAAGLAWFVAHHVLGHTLPFFAPVAAMVVLAVSIGQRLRRAFEIVVGNAVGILLGEALIVTIGSGWWQISLVVWLAILLAVFVGGSGPLVTQAATSATLVATLTPFQSDYFFSRFVDAVVGGTVGVAVMALLLPLNPLTVVKRAAGPVLEALAKGLKETAEALERRDSALATEALEGLRGAETKLRAFNDSLNAGREISMVAPLRWGKRGALAQYLESYNHVARALRNTRVLVRRGLSMVSDDEHTPPSLIVAVGALAESVTHLKRELAEGTEPVRAREAALEAVRACAEAYHKGLGFSGSVVAAQIRSTASDLISATGLTPEEAHRAVRSVRLPGRE</sequence>
<keyword evidence="8" id="KW-1185">Reference proteome</keyword>
<accession>A0A8J3QIB7</accession>
<proteinExistence type="predicted"/>
<comment type="subcellular location">
    <subcellularLocation>
        <location evidence="1">Membrane</location>
        <topology evidence="1">Multi-pass membrane protein</topology>
    </subcellularLocation>
</comment>
<dbReference type="Pfam" id="PF13515">
    <property type="entry name" value="FUSC_2"/>
    <property type="match status" value="1"/>
</dbReference>
<evidence type="ECO:0000313" key="7">
    <source>
        <dbReference type="EMBL" id="GIH10264.1"/>
    </source>
</evidence>
<reference evidence="7" key="1">
    <citation type="submission" date="2021-01" db="EMBL/GenBank/DDBJ databases">
        <title>Whole genome shotgun sequence of Rhizocola hellebori NBRC 109834.</title>
        <authorList>
            <person name="Komaki H."/>
            <person name="Tamura T."/>
        </authorList>
    </citation>
    <scope>NUCLEOTIDE SEQUENCE</scope>
    <source>
        <strain evidence="7">NBRC 109834</strain>
    </source>
</reference>
<dbReference type="GO" id="GO:0016020">
    <property type="term" value="C:membrane"/>
    <property type="evidence" value="ECO:0007669"/>
    <property type="project" value="UniProtKB-SubCell"/>
</dbReference>
<dbReference type="RefSeq" id="WP_203913982.1">
    <property type="nucleotide sequence ID" value="NZ_BONY01000089.1"/>
</dbReference>
<keyword evidence="2 5" id="KW-0812">Transmembrane</keyword>
<evidence type="ECO:0000256" key="4">
    <source>
        <dbReference type="ARBA" id="ARBA00023136"/>
    </source>
</evidence>
<protein>
    <recommendedName>
        <fullName evidence="6">Integral membrane bound transporter domain-containing protein</fullName>
    </recommendedName>
</protein>
<keyword evidence="3 5" id="KW-1133">Transmembrane helix</keyword>
<name>A0A8J3QIB7_9ACTN</name>
<dbReference type="InterPro" id="IPR049453">
    <property type="entry name" value="Memb_transporter_dom"/>
</dbReference>
<evidence type="ECO:0000256" key="3">
    <source>
        <dbReference type="ARBA" id="ARBA00022989"/>
    </source>
</evidence>
<evidence type="ECO:0000259" key="6">
    <source>
        <dbReference type="Pfam" id="PF13515"/>
    </source>
</evidence>
<feature type="transmembrane region" description="Helical" evidence="5">
    <location>
        <begin position="157"/>
        <end position="177"/>
    </location>
</feature>
<evidence type="ECO:0000256" key="1">
    <source>
        <dbReference type="ARBA" id="ARBA00004141"/>
    </source>
</evidence>
<evidence type="ECO:0000256" key="2">
    <source>
        <dbReference type="ARBA" id="ARBA00022692"/>
    </source>
</evidence>
<evidence type="ECO:0000256" key="5">
    <source>
        <dbReference type="SAM" id="Phobius"/>
    </source>
</evidence>
<feature type="domain" description="Integral membrane bound transporter" evidence="6">
    <location>
        <begin position="47"/>
        <end position="170"/>
    </location>
</feature>
<keyword evidence="4 5" id="KW-0472">Membrane</keyword>
<dbReference type="EMBL" id="BONY01000089">
    <property type="protein sequence ID" value="GIH10264.1"/>
    <property type="molecule type" value="Genomic_DNA"/>
</dbReference>
<feature type="transmembrane region" description="Helical" evidence="5">
    <location>
        <begin position="31"/>
        <end position="52"/>
    </location>
</feature>
<gene>
    <name evidence="7" type="ORF">Rhe02_83310</name>
</gene>
<comment type="caution">
    <text evidence="7">The sequence shown here is derived from an EMBL/GenBank/DDBJ whole genome shotgun (WGS) entry which is preliminary data.</text>
</comment>
<feature type="transmembrane region" description="Helical" evidence="5">
    <location>
        <begin position="58"/>
        <end position="76"/>
    </location>
</feature>
<dbReference type="Proteomes" id="UP000612899">
    <property type="component" value="Unassembled WGS sequence"/>
</dbReference>
<dbReference type="AlphaFoldDB" id="A0A8J3QIB7"/>
<evidence type="ECO:0000313" key="8">
    <source>
        <dbReference type="Proteomes" id="UP000612899"/>
    </source>
</evidence>